<accession>A0A397HR29</accession>
<dbReference type="InterPro" id="IPR036908">
    <property type="entry name" value="RlpA-like_sf"/>
</dbReference>
<dbReference type="Pfam" id="PF07249">
    <property type="entry name" value="Cerato-platanin"/>
    <property type="match status" value="1"/>
</dbReference>
<name>A0A397HR29_ASPTH</name>
<dbReference type="EMBL" id="NKHU02000023">
    <property type="protein sequence ID" value="RHZ64438.1"/>
    <property type="molecule type" value="Genomic_DNA"/>
</dbReference>
<keyword evidence="3" id="KW-0964">Secreted</keyword>
<comment type="caution">
    <text evidence="5">The sequence shown here is derived from an EMBL/GenBank/DDBJ whole genome shotgun (WGS) entry which is preliminary data.</text>
</comment>
<keyword evidence="4" id="KW-0732">Signal</keyword>
<dbReference type="SUPFAM" id="SSF50685">
    <property type="entry name" value="Barwin-like endoglucanases"/>
    <property type="match status" value="1"/>
</dbReference>
<dbReference type="RefSeq" id="XP_026617487.1">
    <property type="nucleotide sequence ID" value="XM_026760696.1"/>
</dbReference>
<dbReference type="Proteomes" id="UP000215305">
    <property type="component" value="Unassembled WGS sequence"/>
</dbReference>
<comment type="subcellular location">
    <subcellularLocation>
        <location evidence="1">Secreted</location>
    </subcellularLocation>
</comment>
<organism evidence="5 6">
    <name type="scientific">Aspergillus thermomutatus</name>
    <name type="common">Neosartorya pseudofischeri</name>
    <dbReference type="NCBI Taxonomy" id="41047"/>
    <lineage>
        <taxon>Eukaryota</taxon>
        <taxon>Fungi</taxon>
        <taxon>Dikarya</taxon>
        <taxon>Ascomycota</taxon>
        <taxon>Pezizomycotina</taxon>
        <taxon>Eurotiomycetes</taxon>
        <taxon>Eurotiomycetidae</taxon>
        <taxon>Eurotiales</taxon>
        <taxon>Aspergillaceae</taxon>
        <taxon>Aspergillus</taxon>
        <taxon>Aspergillus subgen. Fumigati</taxon>
    </lineage>
</organism>
<dbReference type="CDD" id="cd22778">
    <property type="entry name" value="DPBB_CEPL-like"/>
    <property type="match status" value="1"/>
</dbReference>
<reference evidence="5" key="1">
    <citation type="submission" date="2018-08" db="EMBL/GenBank/DDBJ databases">
        <title>Draft genome sequence of azole-resistant Aspergillus thermomutatus (Neosartorya pseudofischeri) strain HMR AF 39, isolated from a human nasal aspirate.</title>
        <authorList>
            <person name="Parent-Michaud M."/>
            <person name="Dufresne P.J."/>
            <person name="Fournier E."/>
            <person name="Martineau C."/>
            <person name="Moreira S."/>
            <person name="Perkins V."/>
            <person name="De Repentigny L."/>
            <person name="Dufresne S.F."/>
        </authorList>
    </citation>
    <scope>NUCLEOTIDE SEQUENCE [LARGE SCALE GENOMIC DNA]</scope>
    <source>
        <strain evidence="5">HMR AF 39</strain>
    </source>
</reference>
<keyword evidence="6" id="KW-1185">Reference proteome</keyword>
<dbReference type="GO" id="GO:0005576">
    <property type="term" value="C:extracellular region"/>
    <property type="evidence" value="ECO:0007669"/>
    <property type="project" value="UniProtKB-SubCell"/>
</dbReference>
<feature type="chain" id="PRO_5017292136" description="Allergen Asp f 15" evidence="4">
    <location>
        <begin position="20"/>
        <end position="153"/>
    </location>
</feature>
<evidence type="ECO:0000256" key="1">
    <source>
        <dbReference type="ARBA" id="ARBA00004613"/>
    </source>
</evidence>
<comment type="similarity">
    <text evidence="2">Belongs to the cerato-platanin family.</text>
</comment>
<dbReference type="Gene3D" id="2.40.40.10">
    <property type="entry name" value="RlpA-like domain"/>
    <property type="match status" value="1"/>
</dbReference>
<sequence length="153" mass="16009">MKFTAPISLLTLFFSSSLAVPTPDTNAAAATSVSVSYDQAYDVSGTSMSTVSCSDGIYGLMTKWPTFGSVPKFPLIGGSPTIPGWNSPNCGKCYKLHFAEGNIDNTIYITAIDAAPGGFNIGLNAMNQLTSGMATQLGRVQATYEEADPSLCT</sequence>
<evidence type="ECO:0000256" key="4">
    <source>
        <dbReference type="SAM" id="SignalP"/>
    </source>
</evidence>
<dbReference type="AlphaFoldDB" id="A0A397HR29"/>
<dbReference type="VEuPathDB" id="FungiDB:CDV56_107077"/>
<gene>
    <name evidence="5" type="ORF">CDV56_107077</name>
</gene>
<evidence type="ECO:0008006" key="7">
    <source>
        <dbReference type="Google" id="ProtNLM"/>
    </source>
</evidence>
<evidence type="ECO:0000256" key="3">
    <source>
        <dbReference type="ARBA" id="ARBA00022525"/>
    </source>
</evidence>
<feature type="signal peptide" evidence="4">
    <location>
        <begin position="1"/>
        <end position="19"/>
    </location>
</feature>
<evidence type="ECO:0000313" key="6">
    <source>
        <dbReference type="Proteomes" id="UP000215305"/>
    </source>
</evidence>
<evidence type="ECO:0000256" key="2">
    <source>
        <dbReference type="ARBA" id="ARBA00010421"/>
    </source>
</evidence>
<proteinExistence type="inferred from homology"/>
<dbReference type="InterPro" id="IPR010829">
    <property type="entry name" value="Cerato-platanin"/>
</dbReference>
<evidence type="ECO:0000313" key="5">
    <source>
        <dbReference type="EMBL" id="RHZ64438.1"/>
    </source>
</evidence>
<protein>
    <recommendedName>
        <fullName evidence="7">Allergen Asp f 15</fullName>
    </recommendedName>
</protein>
<dbReference type="GeneID" id="38129051"/>
<dbReference type="OrthoDB" id="4898945at2759"/>